<dbReference type="Pfam" id="PF08118">
    <property type="entry name" value="MDM31_MDM32"/>
    <property type="match status" value="2"/>
</dbReference>
<evidence type="ECO:0000313" key="11">
    <source>
        <dbReference type="Proteomes" id="UP000262825"/>
    </source>
</evidence>
<evidence type="ECO:0000256" key="2">
    <source>
        <dbReference type="ARBA" id="ARBA00005687"/>
    </source>
</evidence>
<evidence type="ECO:0000256" key="1">
    <source>
        <dbReference type="ARBA" id="ARBA00004448"/>
    </source>
</evidence>
<comment type="subcellular location">
    <subcellularLocation>
        <location evidence="1">Mitochondrion inner membrane</location>
        <topology evidence="1">Multi-pass membrane protein</topology>
    </subcellularLocation>
</comment>
<accession>A0A376BC88</accession>
<evidence type="ECO:0000256" key="9">
    <source>
        <dbReference type="ARBA" id="ARBA00025191"/>
    </source>
</evidence>
<proteinExistence type="inferred from homology"/>
<dbReference type="GO" id="GO:0007005">
    <property type="term" value="P:mitochondrion organization"/>
    <property type="evidence" value="ECO:0007669"/>
    <property type="project" value="InterPro"/>
</dbReference>
<dbReference type="AlphaFoldDB" id="A0A376BC88"/>
<dbReference type="PANTHER" id="PTHR31068:SF0">
    <property type="entry name" value="MITOCHONDRIAL DISTRIBUTION AND MORPHOLOGY PROTEIN 31"/>
    <property type="match status" value="1"/>
</dbReference>
<dbReference type="PANTHER" id="PTHR31068">
    <property type="entry name" value="MITOCHONDRIAL DISTRIBUTION AND MORPHOLOGY PROTEIN 31"/>
    <property type="match status" value="1"/>
</dbReference>
<dbReference type="GO" id="GO:0005743">
    <property type="term" value="C:mitochondrial inner membrane"/>
    <property type="evidence" value="ECO:0007669"/>
    <property type="project" value="UniProtKB-SubCell"/>
</dbReference>
<keyword evidence="7" id="KW-0496">Mitochondrion</keyword>
<dbReference type="Proteomes" id="UP000262825">
    <property type="component" value="Unassembled WGS sequence"/>
</dbReference>
<evidence type="ECO:0000256" key="4">
    <source>
        <dbReference type="ARBA" id="ARBA00022792"/>
    </source>
</evidence>
<organism evidence="10 11">
    <name type="scientific">Saccharomycodes ludwigii</name>
    <dbReference type="NCBI Taxonomy" id="36035"/>
    <lineage>
        <taxon>Eukaryota</taxon>
        <taxon>Fungi</taxon>
        <taxon>Dikarya</taxon>
        <taxon>Ascomycota</taxon>
        <taxon>Saccharomycotina</taxon>
        <taxon>Saccharomycetes</taxon>
        <taxon>Saccharomycodales</taxon>
        <taxon>Saccharomycodaceae</taxon>
        <taxon>Saccharomycodes</taxon>
    </lineage>
</organism>
<evidence type="ECO:0000313" key="10">
    <source>
        <dbReference type="EMBL" id="SSD62174.1"/>
    </source>
</evidence>
<gene>
    <name evidence="10" type="ORF">SCODWIG_03936</name>
</gene>
<sequence>MNTVLAQEYVALKVGETITENNPNLQVIFENAIVPDWKGGKITFNNVFVSKRPQVNNAGAGVTGKKIKNTFSKGSQREAAERAKLALSEKQLLINENSFDKGNYAQYDLTIDQVNVSLNFSKWFSGKGIIDELEINGVRGVVDRTHVIWKEHDDPRNYLNVHKPGDFELDKFVMNDVLFTLYQPNGFRPFKVSIFNCELPRLRKHWFFYDLLNATAISGTYDNSLFTIHKKFTPDSGKKQHNYIYVDDPITIVTTMRVDNLNIDHLNAGIKGPFGWITRGQVDMVGNIRVVPISATGKIPVIVNPKEFLENLLLSSDYDHMKNNKMIIDFYLKLHNVEAQVPLLTSELSYINNALIRPIVGYINSRKATYIPINCRIVKNLDDFAGSWTIYDSLLMDNLSEKVYDSFAAYVVDDERRSLRVKRIGFWSLQLMLQLILMSLGALA</sequence>
<reference evidence="11" key="1">
    <citation type="submission" date="2018-06" db="EMBL/GenBank/DDBJ databases">
        <authorList>
            <person name="Guldener U."/>
        </authorList>
    </citation>
    <scope>NUCLEOTIDE SEQUENCE [LARGE SCALE GENOMIC DNA]</scope>
    <source>
        <strain evidence="11">UTAD17</strain>
    </source>
</reference>
<protein>
    <submittedName>
        <fullName evidence="10">Related to Mitochondrial distribution and morphology protein 31</fullName>
    </submittedName>
</protein>
<keyword evidence="6" id="KW-1133">Transmembrane helix</keyword>
<keyword evidence="11" id="KW-1185">Reference proteome</keyword>
<evidence type="ECO:0000256" key="7">
    <source>
        <dbReference type="ARBA" id="ARBA00023128"/>
    </source>
</evidence>
<dbReference type="GO" id="GO:0000001">
    <property type="term" value="P:mitochondrion inheritance"/>
    <property type="evidence" value="ECO:0007669"/>
    <property type="project" value="InterPro"/>
</dbReference>
<evidence type="ECO:0000256" key="5">
    <source>
        <dbReference type="ARBA" id="ARBA00022946"/>
    </source>
</evidence>
<comment type="similarity">
    <text evidence="2">Belongs to the MDM31/MDM32 family.</text>
</comment>
<dbReference type="EMBL" id="UFAJ01001216">
    <property type="protein sequence ID" value="SSD62174.1"/>
    <property type="molecule type" value="Genomic_DNA"/>
</dbReference>
<dbReference type="VEuPathDB" id="FungiDB:SCODWIG_03936"/>
<evidence type="ECO:0000256" key="6">
    <source>
        <dbReference type="ARBA" id="ARBA00022989"/>
    </source>
</evidence>
<keyword evidence="4" id="KW-0999">Mitochondrion inner membrane</keyword>
<name>A0A376BC88_9ASCO</name>
<keyword evidence="5" id="KW-0809">Transit peptide</keyword>
<evidence type="ECO:0000256" key="3">
    <source>
        <dbReference type="ARBA" id="ARBA00022692"/>
    </source>
</evidence>
<evidence type="ECO:0000256" key="8">
    <source>
        <dbReference type="ARBA" id="ARBA00023136"/>
    </source>
</evidence>
<dbReference type="InterPro" id="IPR012571">
    <property type="entry name" value="Mdm31/Mdm32"/>
</dbReference>
<keyword evidence="3" id="KW-0812">Transmembrane</keyword>
<comment type="function">
    <text evidence="9">Involved in the organization of the mitochondrial membranes and the global structure of the mitochondria. Also required for mitochondrial distribution and mobility as well as for the maintenance of mitochondrial DNA nucleoids structures.</text>
</comment>
<keyword evidence="8" id="KW-0472">Membrane</keyword>